<dbReference type="InterPro" id="IPR003439">
    <property type="entry name" value="ABC_transporter-like_ATP-bd"/>
</dbReference>
<evidence type="ECO:0000256" key="2">
    <source>
        <dbReference type="ARBA" id="ARBA00022448"/>
    </source>
</evidence>
<evidence type="ECO:0000259" key="5">
    <source>
        <dbReference type="PROSITE" id="PS50893"/>
    </source>
</evidence>
<evidence type="ECO:0000313" key="6">
    <source>
        <dbReference type="EMBL" id="MPM44499.1"/>
    </source>
</evidence>
<feature type="domain" description="ABC transporter" evidence="5">
    <location>
        <begin position="7"/>
        <end position="240"/>
    </location>
</feature>
<dbReference type="CDD" id="cd10147">
    <property type="entry name" value="Wzt_C-like"/>
    <property type="match status" value="1"/>
</dbReference>
<dbReference type="GO" id="GO:0016020">
    <property type="term" value="C:membrane"/>
    <property type="evidence" value="ECO:0007669"/>
    <property type="project" value="InterPro"/>
</dbReference>
<accession>A0A644ZU16</accession>
<dbReference type="InterPro" id="IPR003593">
    <property type="entry name" value="AAA+_ATPase"/>
</dbReference>
<reference evidence="6" key="1">
    <citation type="submission" date="2019-08" db="EMBL/GenBank/DDBJ databases">
        <authorList>
            <person name="Kucharzyk K."/>
            <person name="Murdoch R.W."/>
            <person name="Higgins S."/>
            <person name="Loffler F."/>
        </authorList>
    </citation>
    <scope>NUCLEOTIDE SEQUENCE</scope>
</reference>
<proteinExistence type="inferred from homology"/>
<dbReference type="InterPro" id="IPR050683">
    <property type="entry name" value="Bact_Polysacc_Export_ATP-bd"/>
</dbReference>
<keyword evidence="2" id="KW-0813">Transport</keyword>
<dbReference type="GO" id="GO:0005524">
    <property type="term" value="F:ATP binding"/>
    <property type="evidence" value="ECO:0007669"/>
    <property type="project" value="UniProtKB-KW"/>
</dbReference>
<dbReference type="InterPro" id="IPR029439">
    <property type="entry name" value="Wzt_C"/>
</dbReference>
<protein>
    <submittedName>
        <fullName evidence="6">Vitamin B12 import ATP-binding protein BtuD</fullName>
    </submittedName>
</protein>
<dbReference type="Gene3D" id="3.40.50.300">
    <property type="entry name" value="P-loop containing nucleotide triphosphate hydrolases"/>
    <property type="match status" value="1"/>
</dbReference>
<dbReference type="InterPro" id="IPR027417">
    <property type="entry name" value="P-loop_NTPase"/>
</dbReference>
<dbReference type="AlphaFoldDB" id="A0A644ZU16"/>
<gene>
    <name evidence="6" type="primary">btuD_199</name>
    <name evidence="6" type="ORF">SDC9_91177</name>
</gene>
<comment type="caution">
    <text evidence="6">The sequence shown here is derived from an EMBL/GenBank/DDBJ whole genome shotgun (WGS) entry which is preliminary data.</text>
</comment>
<dbReference type="EMBL" id="VSSQ01010500">
    <property type="protein sequence ID" value="MPM44499.1"/>
    <property type="molecule type" value="Genomic_DNA"/>
</dbReference>
<keyword evidence="4 6" id="KW-0067">ATP-binding</keyword>
<name>A0A644ZU16_9ZZZZ</name>
<dbReference type="PANTHER" id="PTHR46743">
    <property type="entry name" value="TEICHOIC ACIDS EXPORT ATP-BINDING PROTEIN TAGH"/>
    <property type="match status" value="1"/>
</dbReference>
<dbReference type="Pfam" id="PF14524">
    <property type="entry name" value="Wzt_C"/>
    <property type="match status" value="1"/>
</dbReference>
<dbReference type="CDD" id="cd03220">
    <property type="entry name" value="ABC_KpsT_Wzt"/>
    <property type="match status" value="1"/>
</dbReference>
<evidence type="ECO:0000256" key="1">
    <source>
        <dbReference type="ARBA" id="ARBA00005417"/>
    </source>
</evidence>
<organism evidence="6">
    <name type="scientific">bioreactor metagenome</name>
    <dbReference type="NCBI Taxonomy" id="1076179"/>
    <lineage>
        <taxon>unclassified sequences</taxon>
        <taxon>metagenomes</taxon>
        <taxon>ecological metagenomes</taxon>
    </lineage>
</organism>
<dbReference type="PANTHER" id="PTHR46743:SF2">
    <property type="entry name" value="TEICHOIC ACIDS EXPORT ATP-BINDING PROTEIN TAGH"/>
    <property type="match status" value="1"/>
</dbReference>
<dbReference type="PROSITE" id="PS50893">
    <property type="entry name" value="ABC_TRANSPORTER_2"/>
    <property type="match status" value="1"/>
</dbReference>
<evidence type="ECO:0000256" key="4">
    <source>
        <dbReference type="ARBA" id="ARBA00022840"/>
    </source>
</evidence>
<dbReference type="Gene3D" id="2.70.50.60">
    <property type="entry name" value="abc- transporter (atp binding component) like domain"/>
    <property type="match status" value="1"/>
</dbReference>
<keyword evidence="3" id="KW-0547">Nucleotide-binding</keyword>
<comment type="similarity">
    <text evidence="1">Belongs to the ABC transporter superfamily.</text>
</comment>
<dbReference type="SUPFAM" id="SSF52540">
    <property type="entry name" value="P-loop containing nucleoside triphosphate hydrolases"/>
    <property type="match status" value="1"/>
</dbReference>
<dbReference type="SMART" id="SM00382">
    <property type="entry name" value="AAA"/>
    <property type="match status" value="1"/>
</dbReference>
<sequence length="370" mass="40231">MSEKPIIEVKGLWKRYGLPPFLPWKKQHVADHEWALRDINFTLPRGGSLGILGRNGAGKSTLLKVLAGVTPPDKGTVNVYGRIFPMIELTAGMSMELSGRENIAILGTMMGLSRTEIQAVAAKVEDFSELGDWLLRPVWQYSSGMVSRLAFGIALYVQAELLIVDEALSVGDIMFQKKCLNAIYAMLEQGVSLLFVSHSPAAITRICTDGMLLESGKMLYYGTSMETLDEYYATLGIAGKTTRKLLPEDQRQGSGDMRVTSIEFLDSKGNVIDAPITGAAATFKINYTAKTPIRGYGIALVIKNSRDEILLFLNSAKADLGPLPQGNGAILCTVPALPLLEKGLVLTVKVKGDIVFDIVENAVTFDMVIP</sequence>
<dbReference type="GO" id="GO:0016887">
    <property type="term" value="F:ATP hydrolysis activity"/>
    <property type="evidence" value="ECO:0007669"/>
    <property type="project" value="InterPro"/>
</dbReference>
<dbReference type="GO" id="GO:0140359">
    <property type="term" value="F:ABC-type transporter activity"/>
    <property type="evidence" value="ECO:0007669"/>
    <property type="project" value="InterPro"/>
</dbReference>
<evidence type="ECO:0000256" key="3">
    <source>
        <dbReference type="ARBA" id="ARBA00022741"/>
    </source>
</evidence>
<dbReference type="Pfam" id="PF00005">
    <property type="entry name" value="ABC_tran"/>
    <property type="match status" value="1"/>
</dbReference>
<dbReference type="InterPro" id="IPR015860">
    <property type="entry name" value="ABC_transpr_TagH-like"/>
</dbReference>